<keyword evidence="4" id="KW-0238">DNA-binding</keyword>
<dbReference type="Gene3D" id="1.10.1740.10">
    <property type="match status" value="1"/>
</dbReference>
<organism evidence="8 9">
    <name type="scientific">Candidatus Borkfalkia excrementigallinarum</name>
    <dbReference type="NCBI Taxonomy" id="2838506"/>
    <lineage>
        <taxon>Bacteria</taxon>
        <taxon>Bacillati</taxon>
        <taxon>Bacillota</taxon>
        <taxon>Clostridia</taxon>
        <taxon>Christensenellales</taxon>
        <taxon>Christensenellaceae</taxon>
        <taxon>Candidatus Borkfalkia</taxon>
    </lineage>
</organism>
<dbReference type="PANTHER" id="PTHR43133">
    <property type="entry name" value="RNA POLYMERASE ECF-TYPE SIGMA FACTO"/>
    <property type="match status" value="1"/>
</dbReference>
<dbReference type="EMBL" id="DXCQ01000062">
    <property type="protein sequence ID" value="HIY97391.1"/>
    <property type="molecule type" value="Genomic_DNA"/>
</dbReference>
<dbReference type="Pfam" id="PF04542">
    <property type="entry name" value="Sigma70_r2"/>
    <property type="match status" value="1"/>
</dbReference>
<reference evidence="8" key="1">
    <citation type="journal article" date="2021" name="PeerJ">
        <title>Extensive microbial diversity within the chicken gut microbiome revealed by metagenomics and culture.</title>
        <authorList>
            <person name="Gilroy R."/>
            <person name="Ravi A."/>
            <person name="Getino M."/>
            <person name="Pursley I."/>
            <person name="Horton D.L."/>
            <person name="Alikhan N.F."/>
            <person name="Baker D."/>
            <person name="Gharbi K."/>
            <person name="Hall N."/>
            <person name="Watson M."/>
            <person name="Adriaenssens E.M."/>
            <person name="Foster-Nyarko E."/>
            <person name="Jarju S."/>
            <person name="Secka A."/>
            <person name="Antonio M."/>
            <person name="Oren A."/>
            <person name="Chaudhuri R.R."/>
            <person name="La Ragione R."/>
            <person name="Hildebrand F."/>
            <person name="Pallen M.J."/>
        </authorList>
    </citation>
    <scope>NUCLEOTIDE SEQUENCE</scope>
    <source>
        <strain evidence="8">1345</strain>
    </source>
</reference>
<keyword evidence="3" id="KW-0731">Sigma factor</keyword>
<name>A0A9D1ZXY0_9FIRM</name>
<accession>A0A9D1ZXY0</accession>
<evidence type="ECO:0000313" key="8">
    <source>
        <dbReference type="EMBL" id="HIY97391.1"/>
    </source>
</evidence>
<feature type="domain" description="RNA polymerase sigma-70 region 2" evidence="6">
    <location>
        <begin position="15"/>
        <end position="76"/>
    </location>
</feature>
<dbReference type="InterPro" id="IPR007627">
    <property type="entry name" value="RNA_pol_sigma70_r2"/>
</dbReference>
<dbReference type="SUPFAM" id="SSF88946">
    <property type="entry name" value="Sigma2 domain of RNA polymerase sigma factors"/>
    <property type="match status" value="1"/>
</dbReference>
<keyword evidence="2" id="KW-0805">Transcription regulation</keyword>
<evidence type="ECO:0000259" key="7">
    <source>
        <dbReference type="Pfam" id="PF08281"/>
    </source>
</evidence>
<dbReference type="Pfam" id="PF08281">
    <property type="entry name" value="Sigma70_r4_2"/>
    <property type="match status" value="1"/>
</dbReference>
<evidence type="ECO:0000256" key="3">
    <source>
        <dbReference type="ARBA" id="ARBA00023082"/>
    </source>
</evidence>
<dbReference type="GO" id="GO:0006352">
    <property type="term" value="P:DNA-templated transcription initiation"/>
    <property type="evidence" value="ECO:0007669"/>
    <property type="project" value="InterPro"/>
</dbReference>
<gene>
    <name evidence="8" type="ORF">H9729_06855</name>
</gene>
<dbReference type="GO" id="GO:0016987">
    <property type="term" value="F:sigma factor activity"/>
    <property type="evidence" value="ECO:0007669"/>
    <property type="project" value="UniProtKB-KW"/>
</dbReference>
<dbReference type="AlphaFoldDB" id="A0A9D1ZXY0"/>
<proteinExistence type="inferred from homology"/>
<protein>
    <submittedName>
        <fullName evidence="8">RNA polymerase sigma factor</fullName>
    </submittedName>
</protein>
<evidence type="ECO:0000256" key="5">
    <source>
        <dbReference type="ARBA" id="ARBA00023163"/>
    </source>
</evidence>
<sequence length="521" mass="59762">MDRHELDDKIEKITKTLFSYCAARTPNQFEAEDLAQDILLEVYRCAEKIQSADTFYGFMWAVAGNVYKQWLRKRAKAQDCKLTENLSDESELLPEDDSAVYLLRRELSLLSRKYRKAVILYYIENKSCSEISAHLKISESMVKYLLFKSRKILKEGVNMERIYGQQSYSPKELSLLYWGNGANRYFNLCDSKISQNILFACYNDKLTAEQISLEIGVALPYMEDKLSELYEYDLLKKDGNRYSTNIVIFTDDFSKEVNVKTAELRERIASLLTDSITKQESAVRNIGFYGADMGGNSFAWQMACFVLYRAIVDILQNKIKITYPKDKFGTECFVWAAENGEHSFWESQFGFGISNAVNENGDSVRFMDFPVNGEMVHHYFSNHQTATNVFLDIAKRNTAHFSENDLAAAADMVRKGYVLSKKNGLFVNTPVLTQEQHRLLRELFSESAATIASEAEALMETVTEILKNHVPSHLKRLAKDMAYLRLFEDAITAPITILFDQKFLLPYHGGDVLPTTYIILK</sequence>
<reference evidence="8" key="2">
    <citation type="submission" date="2021-04" db="EMBL/GenBank/DDBJ databases">
        <authorList>
            <person name="Gilroy R."/>
        </authorList>
    </citation>
    <scope>NUCLEOTIDE SEQUENCE</scope>
    <source>
        <strain evidence="8">1345</strain>
    </source>
</reference>
<dbReference type="GO" id="GO:0003677">
    <property type="term" value="F:DNA binding"/>
    <property type="evidence" value="ECO:0007669"/>
    <property type="project" value="UniProtKB-KW"/>
</dbReference>
<dbReference type="Gene3D" id="1.10.10.10">
    <property type="entry name" value="Winged helix-like DNA-binding domain superfamily/Winged helix DNA-binding domain"/>
    <property type="match status" value="1"/>
</dbReference>
<comment type="caution">
    <text evidence="8">The sequence shown here is derived from an EMBL/GenBank/DDBJ whole genome shotgun (WGS) entry which is preliminary data.</text>
</comment>
<dbReference type="PANTHER" id="PTHR43133:SF8">
    <property type="entry name" value="RNA POLYMERASE SIGMA FACTOR HI_1459-RELATED"/>
    <property type="match status" value="1"/>
</dbReference>
<evidence type="ECO:0000259" key="6">
    <source>
        <dbReference type="Pfam" id="PF04542"/>
    </source>
</evidence>
<dbReference type="InterPro" id="IPR036388">
    <property type="entry name" value="WH-like_DNA-bd_sf"/>
</dbReference>
<dbReference type="SUPFAM" id="SSF88659">
    <property type="entry name" value="Sigma3 and sigma4 domains of RNA polymerase sigma factors"/>
    <property type="match status" value="1"/>
</dbReference>
<dbReference type="InterPro" id="IPR013249">
    <property type="entry name" value="RNA_pol_sigma70_r4_t2"/>
</dbReference>
<keyword evidence="5" id="KW-0804">Transcription</keyword>
<feature type="domain" description="RNA polymerase sigma factor 70 region 4 type 2" evidence="7">
    <location>
        <begin position="103"/>
        <end position="152"/>
    </location>
</feature>
<dbReference type="InterPro" id="IPR014284">
    <property type="entry name" value="RNA_pol_sigma-70_dom"/>
</dbReference>
<dbReference type="InterPro" id="IPR039425">
    <property type="entry name" value="RNA_pol_sigma-70-like"/>
</dbReference>
<evidence type="ECO:0000313" key="9">
    <source>
        <dbReference type="Proteomes" id="UP000886750"/>
    </source>
</evidence>
<dbReference type="NCBIfam" id="TIGR02937">
    <property type="entry name" value="sigma70-ECF"/>
    <property type="match status" value="1"/>
</dbReference>
<comment type="similarity">
    <text evidence="1">Belongs to the sigma-70 factor family. ECF subfamily.</text>
</comment>
<dbReference type="Proteomes" id="UP000886750">
    <property type="component" value="Unassembled WGS sequence"/>
</dbReference>
<dbReference type="InterPro" id="IPR013325">
    <property type="entry name" value="RNA_pol_sigma_r2"/>
</dbReference>
<dbReference type="InterPro" id="IPR013324">
    <property type="entry name" value="RNA_pol_sigma_r3/r4-like"/>
</dbReference>
<evidence type="ECO:0000256" key="1">
    <source>
        <dbReference type="ARBA" id="ARBA00010641"/>
    </source>
</evidence>
<evidence type="ECO:0000256" key="4">
    <source>
        <dbReference type="ARBA" id="ARBA00023125"/>
    </source>
</evidence>
<evidence type="ECO:0000256" key="2">
    <source>
        <dbReference type="ARBA" id="ARBA00023015"/>
    </source>
</evidence>